<dbReference type="GO" id="GO:0003964">
    <property type="term" value="F:RNA-directed DNA polymerase activity"/>
    <property type="evidence" value="ECO:0007669"/>
    <property type="project" value="UniProtKB-KW"/>
</dbReference>
<comment type="caution">
    <text evidence="1">The sequence shown here is derived from an EMBL/GenBank/DDBJ whole genome shotgun (WGS) entry which is preliminary data.</text>
</comment>
<feature type="non-terminal residue" evidence="1">
    <location>
        <position position="1"/>
    </location>
</feature>
<protein>
    <submittedName>
        <fullName evidence="1">RNA-directed DNA polymerase (Reverse transcriptase)</fullName>
    </submittedName>
</protein>
<keyword evidence="1" id="KW-0548">Nucleotidyltransferase</keyword>
<name>A0A392QYQ2_9FABA</name>
<accession>A0A392QYQ2</accession>
<dbReference type="Proteomes" id="UP000265520">
    <property type="component" value="Unassembled WGS sequence"/>
</dbReference>
<reference evidence="1 2" key="1">
    <citation type="journal article" date="2018" name="Front. Plant Sci.">
        <title>Red Clover (Trifolium pratense) and Zigzag Clover (T. medium) - A Picture of Genomic Similarities and Differences.</title>
        <authorList>
            <person name="Dluhosova J."/>
            <person name="Istvanek J."/>
            <person name="Nedelnik J."/>
            <person name="Repkova J."/>
        </authorList>
    </citation>
    <scope>NUCLEOTIDE SEQUENCE [LARGE SCALE GENOMIC DNA]</scope>
    <source>
        <strain evidence="2">cv. 10/8</strain>
        <tissue evidence="1">Leaf</tissue>
    </source>
</reference>
<keyword evidence="2" id="KW-1185">Reference proteome</keyword>
<keyword evidence="1" id="KW-0695">RNA-directed DNA polymerase</keyword>
<feature type="non-terminal residue" evidence="1">
    <location>
        <position position="164"/>
    </location>
</feature>
<evidence type="ECO:0000313" key="1">
    <source>
        <dbReference type="EMBL" id="MCI29483.1"/>
    </source>
</evidence>
<sequence>QISDSGYNDNLLDQEKAAQVDLDKTLKLEEEFWREKARVKWLADGDRNTAYFHKIAKIRHVTKNISVLRHGDDLLTDPDAIENHVVSYYNSIFNTDNNCLDNGLVDKVIPNMLNEAMNDMLTKLPSLEEVKDVVFGMNSNGAPGPDGYGAYFFQNYWNIVGHDV</sequence>
<keyword evidence="1" id="KW-0808">Transferase</keyword>
<proteinExistence type="predicted"/>
<organism evidence="1 2">
    <name type="scientific">Trifolium medium</name>
    <dbReference type="NCBI Taxonomy" id="97028"/>
    <lineage>
        <taxon>Eukaryota</taxon>
        <taxon>Viridiplantae</taxon>
        <taxon>Streptophyta</taxon>
        <taxon>Embryophyta</taxon>
        <taxon>Tracheophyta</taxon>
        <taxon>Spermatophyta</taxon>
        <taxon>Magnoliopsida</taxon>
        <taxon>eudicotyledons</taxon>
        <taxon>Gunneridae</taxon>
        <taxon>Pentapetalae</taxon>
        <taxon>rosids</taxon>
        <taxon>fabids</taxon>
        <taxon>Fabales</taxon>
        <taxon>Fabaceae</taxon>
        <taxon>Papilionoideae</taxon>
        <taxon>50 kb inversion clade</taxon>
        <taxon>NPAAA clade</taxon>
        <taxon>Hologalegina</taxon>
        <taxon>IRL clade</taxon>
        <taxon>Trifolieae</taxon>
        <taxon>Trifolium</taxon>
    </lineage>
</organism>
<dbReference type="EMBL" id="LXQA010172898">
    <property type="protein sequence ID" value="MCI29483.1"/>
    <property type="molecule type" value="Genomic_DNA"/>
</dbReference>
<dbReference type="AlphaFoldDB" id="A0A392QYQ2"/>
<evidence type="ECO:0000313" key="2">
    <source>
        <dbReference type="Proteomes" id="UP000265520"/>
    </source>
</evidence>